<proteinExistence type="predicted"/>
<reference evidence="1 3" key="1">
    <citation type="journal article" date="2011" name="Nature">
        <title>The Medicago genome provides insight into the evolution of rhizobial symbioses.</title>
        <authorList>
            <person name="Young N.D."/>
            <person name="Debelle F."/>
            <person name="Oldroyd G.E."/>
            <person name="Geurts R."/>
            <person name="Cannon S.B."/>
            <person name="Udvardi M.K."/>
            <person name="Benedito V.A."/>
            <person name="Mayer K.F."/>
            <person name="Gouzy J."/>
            <person name="Schoof H."/>
            <person name="Van de Peer Y."/>
            <person name="Proost S."/>
            <person name="Cook D.R."/>
            <person name="Meyers B.C."/>
            <person name="Spannagl M."/>
            <person name="Cheung F."/>
            <person name="De Mita S."/>
            <person name="Krishnakumar V."/>
            <person name="Gundlach H."/>
            <person name="Zhou S."/>
            <person name="Mudge J."/>
            <person name="Bharti A.K."/>
            <person name="Murray J.D."/>
            <person name="Naoumkina M.A."/>
            <person name="Rosen B."/>
            <person name="Silverstein K.A."/>
            <person name="Tang H."/>
            <person name="Rombauts S."/>
            <person name="Zhao P.X."/>
            <person name="Zhou P."/>
            <person name="Barbe V."/>
            <person name="Bardou P."/>
            <person name="Bechner M."/>
            <person name="Bellec A."/>
            <person name="Berger A."/>
            <person name="Berges H."/>
            <person name="Bidwell S."/>
            <person name="Bisseling T."/>
            <person name="Choisne N."/>
            <person name="Couloux A."/>
            <person name="Denny R."/>
            <person name="Deshpande S."/>
            <person name="Dai X."/>
            <person name="Doyle J.J."/>
            <person name="Dudez A.M."/>
            <person name="Farmer A.D."/>
            <person name="Fouteau S."/>
            <person name="Franken C."/>
            <person name="Gibelin C."/>
            <person name="Gish J."/>
            <person name="Goldstein S."/>
            <person name="Gonzalez A.J."/>
            <person name="Green P.J."/>
            <person name="Hallab A."/>
            <person name="Hartog M."/>
            <person name="Hua A."/>
            <person name="Humphray S.J."/>
            <person name="Jeong D.H."/>
            <person name="Jing Y."/>
            <person name="Jocker A."/>
            <person name="Kenton S.M."/>
            <person name="Kim D.J."/>
            <person name="Klee K."/>
            <person name="Lai H."/>
            <person name="Lang C."/>
            <person name="Lin S."/>
            <person name="Macmil S.L."/>
            <person name="Magdelenat G."/>
            <person name="Matthews L."/>
            <person name="McCorrison J."/>
            <person name="Monaghan E.L."/>
            <person name="Mun J.H."/>
            <person name="Najar F.Z."/>
            <person name="Nicholson C."/>
            <person name="Noirot C."/>
            <person name="O'Bleness M."/>
            <person name="Paule C.R."/>
            <person name="Poulain J."/>
            <person name="Prion F."/>
            <person name="Qin B."/>
            <person name="Qu C."/>
            <person name="Retzel E.F."/>
            <person name="Riddle C."/>
            <person name="Sallet E."/>
            <person name="Samain S."/>
            <person name="Samson N."/>
            <person name="Sanders I."/>
            <person name="Saurat O."/>
            <person name="Scarpelli C."/>
            <person name="Schiex T."/>
            <person name="Segurens B."/>
            <person name="Severin A.J."/>
            <person name="Sherrier D.J."/>
            <person name="Shi R."/>
            <person name="Sims S."/>
            <person name="Singer S.R."/>
            <person name="Sinharoy S."/>
            <person name="Sterck L."/>
            <person name="Viollet A."/>
            <person name="Wang B.B."/>
            <person name="Wang K."/>
            <person name="Wang M."/>
            <person name="Wang X."/>
            <person name="Warfsmann J."/>
            <person name="Weissenbach J."/>
            <person name="White D.D."/>
            <person name="White J.D."/>
            <person name="Wiley G.B."/>
            <person name="Wincker P."/>
            <person name="Xing Y."/>
            <person name="Yang L."/>
            <person name="Yao Z."/>
            <person name="Ying F."/>
            <person name="Zhai J."/>
            <person name="Zhou L."/>
            <person name="Zuber A."/>
            <person name="Denarie J."/>
            <person name="Dixon R.A."/>
            <person name="May G.D."/>
            <person name="Schwartz D.C."/>
            <person name="Rogers J."/>
            <person name="Quetier F."/>
            <person name="Town C.D."/>
            <person name="Roe B.A."/>
        </authorList>
    </citation>
    <scope>NUCLEOTIDE SEQUENCE [LARGE SCALE GENOMIC DNA]</scope>
    <source>
        <strain evidence="1">A17</strain>
        <strain evidence="2 3">cv. Jemalong A17</strain>
    </source>
</reference>
<accession>A0A072U8Z5</accession>
<dbReference type="EMBL" id="CM001222">
    <property type="protein sequence ID" value="KEH25578.1"/>
    <property type="molecule type" value="Genomic_DNA"/>
</dbReference>
<organism evidence="1 3">
    <name type="scientific">Medicago truncatula</name>
    <name type="common">Barrel medic</name>
    <name type="synonym">Medicago tribuloides</name>
    <dbReference type="NCBI Taxonomy" id="3880"/>
    <lineage>
        <taxon>Eukaryota</taxon>
        <taxon>Viridiplantae</taxon>
        <taxon>Streptophyta</taxon>
        <taxon>Embryophyta</taxon>
        <taxon>Tracheophyta</taxon>
        <taxon>Spermatophyta</taxon>
        <taxon>Magnoliopsida</taxon>
        <taxon>eudicotyledons</taxon>
        <taxon>Gunneridae</taxon>
        <taxon>Pentapetalae</taxon>
        <taxon>rosids</taxon>
        <taxon>fabids</taxon>
        <taxon>Fabales</taxon>
        <taxon>Fabaceae</taxon>
        <taxon>Papilionoideae</taxon>
        <taxon>50 kb inversion clade</taxon>
        <taxon>NPAAA clade</taxon>
        <taxon>Hologalegina</taxon>
        <taxon>IRL clade</taxon>
        <taxon>Trifolieae</taxon>
        <taxon>Medicago</taxon>
    </lineage>
</organism>
<dbReference type="STRING" id="3880.A0A072U8Z5"/>
<evidence type="ECO:0000313" key="2">
    <source>
        <dbReference type="EnsemblPlants" id="KEH25578"/>
    </source>
</evidence>
<protein>
    <submittedName>
        <fullName evidence="1">Alpha-amylase, putative</fullName>
    </submittedName>
</protein>
<dbReference type="EnsemblPlants" id="KEH25578">
    <property type="protein sequence ID" value="KEH25578"/>
    <property type="gene ID" value="MTR_6g027900"/>
</dbReference>
<keyword evidence="3" id="KW-1185">Reference proteome</keyword>
<name>A0A072U8Z5_MEDTR</name>
<dbReference type="HOGENOM" id="CLU_1909805_0_0_1"/>
<dbReference type="Gene3D" id="3.20.20.80">
    <property type="entry name" value="Glycosidases"/>
    <property type="match status" value="1"/>
</dbReference>
<reference evidence="1 3" key="2">
    <citation type="journal article" date="2014" name="BMC Genomics">
        <title>An improved genome release (version Mt4.0) for the model legume Medicago truncatula.</title>
        <authorList>
            <person name="Tang H."/>
            <person name="Krishnakumar V."/>
            <person name="Bidwell S."/>
            <person name="Rosen B."/>
            <person name="Chan A."/>
            <person name="Zhou S."/>
            <person name="Gentzbittel L."/>
            <person name="Childs K.L."/>
            <person name="Yandell M."/>
            <person name="Gundlach H."/>
            <person name="Mayer K.F."/>
            <person name="Schwartz D.C."/>
            <person name="Town C.D."/>
        </authorList>
    </citation>
    <scope>GENOME REANNOTATION</scope>
    <source>
        <strain evidence="1">A17</strain>
        <strain evidence="2 3">cv. Jemalong A17</strain>
    </source>
</reference>
<dbReference type="AlphaFoldDB" id="A0A072U8Z5"/>
<gene>
    <name evidence="1" type="ordered locus">MTR_6g027900</name>
</gene>
<reference evidence="2" key="3">
    <citation type="submission" date="2015-04" db="UniProtKB">
        <authorList>
            <consortium name="EnsemblPlants"/>
        </authorList>
    </citation>
    <scope>IDENTIFICATION</scope>
    <source>
        <strain evidence="2">cv. Jemalong A17</strain>
    </source>
</reference>
<dbReference type="Proteomes" id="UP000002051">
    <property type="component" value="Chromosome 6"/>
</dbReference>
<evidence type="ECO:0000313" key="1">
    <source>
        <dbReference type="EMBL" id="KEH25578.1"/>
    </source>
</evidence>
<sequence length="133" mass="15489">MSYSFTPLNSVICSYSPKYVKDYIEGAQPLLSVGEYLDVCNYNGSTLDYNQGMLKILIHEINEYFLVTKYLTFCPKYVKYQVLNSFSHVTIICRNSVKIELWRLRDAQGKPPGVIGWWPSRSHWNFEELIGFV</sequence>
<evidence type="ECO:0000313" key="3">
    <source>
        <dbReference type="Proteomes" id="UP000002051"/>
    </source>
</evidence>